<dbReference type="PANTHER" id="PTHR24559:SF444">
    <property type="entry name" value="REVERSE TRANSCRIPTASE DOMAIN-CONTAINING PROTEIN"/>
    <property type="match status" value="1"/>
</dbReference>
<reference evidence="3" key="1">
    <citation type="journal article" date="2022" name="Int. J. Mol. Sci.">
        <title>Draft Genome of Tanacetum Coccineum: Genomic Comparison of Closely Related Tanacetum-Family Plants.</title>
        <authorList>
            <person name="Yamashiro T."/>
            <person name="Shiraishi A."/>
            <person name="Nakayama K."/>
            <person name="Satake H."/>
        </authorList>
    </citation>
    <scope>NUCLEOTIDE SEQUENCE</scope>
</reference>
<dbReference type="EMBL" id="BQNB010012185">
    <property type="protein sequence ID" value="GJT00303.1"/>
    <property type="molecule type" value="Genomic_DNA"/>
</dbReference>
<organism evidence="3 4">
    <name type="scientific">Tanacetum coccineum</name>
    <dbReference type="NCBI Taxonomy" id="301880"/>
    <lineage>
        <taxon>Eukaryota</taxon>
        <taxon>Viridiplantae</taxon>
        <taxon>Streptophyta</taxon>
        <taxon>Embryophyta</taxon>
        <taxon>Tracheophyta</taxon>
        <taxon>Spermatophyta</taxon>
        <taxon>Magnoliopsida</taxon>
        <taxon>eudicotyledons</taxon>
        <taxon>Gunneridae</taxon>
        <taxon>Pentapetalae</taxon>
        <taxon>asterids</taxon>
        <taxon>campanulids</taxon>
        <taxon>Asterales</taxon>
        <taxon>Asteraceae</taxon>
        <taxon>Asteroideae</taxon>
        <taxon>Anthemideae</taxon>
        <taxon>Anthemidinae</taxon>
        <taxon>Tanacetum</taxon>
    </lineage>
</organism>
<dbReference type="InterPro" id="IPR043502">
    <property type="entry name" value="DNA/RNA_pol_sf"/>
</dbReference>
<feature type="region of interest" description="Disordered" evidence="1">
    <location>
        <begin position="285"/>
        <end position="310"/>
    </location>
</feature>
<feature type="compositionally biased region" description="Polar residues" evidence="1">
    <location>
        <begin position="214"/>
        <end position="228"/>
    </location>
</feature>
<reference evidence="3" key="2">
    <citation type="submission" date="2022-01" db="EMBL/GenBank/DDBJ databases">
        <authorList>
            <person name="Yamashiro T."/>
            <person name="Shiraishi A."/>
            <person name="Satake H."/>
            <person name="Nakayama K."/>
        </authorList>
    </citation>
    <scope>NUCLEOTIDE SEQUENCE</scope>
</reference>
<keyword evidence="3" id="KW-0808">Transferase</keyword>
<feature type="region of interest" description="Disordered" evidence="1">
    <location>
        <begin position="194"/>
        <end position="228"/>
    </location>
</feature>
<feature type="compositionally biased region" description="Polar residues" evidence="1">
    <location>
        <begin position="285"/>
        <end position="309"/>
    </location>
</feature>
<dbReference type="Gene3D" id="3.10.10.10">
    <property type="entry name" value="HIV Type 1 Reverse Transcriptase, subunit A, domain 1"/>
    <property type="match status" value="2"/>
</dbReference>
<dbReference type="CDD" id="cd00303">
    <property type="entry name" value="retropepsin_like"/>
    <property type="match status" value="1"/>
</dbReference>
<dbReference type="Gene3D" id="3.30.70.270">
    <property type="match status" value="1"/>
</dbReference>
<protein>
    <submittedName>
        <fullName evidence="3">Reverse transcriptase domain-containing protein</fullName>
    </submittedName>
</protein>
<feature type="compositionally biased region" description="Gly residues" evidence="1">
    <location>
        <begin position="57"/>
        <end position="80"/>
    </location>
</feature>
<dbReference type="Pfam" id="PF08284">
    <property type="entry name" value="RVP_2"/>
    <property type="match status" value="1"/>
</dbReference>
<dbReference type="Proteomes" id="UP001151760">
    <property type="component" value="Unassembled WGS sequence"/>
</dbReference>
<evidence type="ECO:0000256" key="1">
    <source>
        <dbReference type="SAM" id="MobiDB-lite"/>
    </source>
</evidence>
<evidence type="ECO:0000313" key="3">
    <source>
        <dbReference type="EMBL" id="GJT00303.1"/>
    </source>
</evidence>
<dbReference type="Gene3D" id="2.40.70.10">
    <property type="entry name" value="Acid Proteases"/>
    <property type="match status" value="1"/>
</dbReference>
<feature type="region of interest" description="Disordered" evidence="1">
    <location>
        <begin position="34"/>
        <end position="92"/>
    </location>
</feature>
<evidence type="ECO:0000259" key="2">
    <source>
        <dbReference type="Pfam" id="PF17919"/>
    </source>
</evidence>
<keyword evidence="4" id="KW-1185">Reference proteome</keyword>
<dbReference type="InterPro" id="IPR041577">
    <property type="entry name" value="RT_RNaseH_2"/>
</dbReference>
<feature type="compositionally biased region" description="Basic and acidic residues" evidence="1">
    <location>
        <begin position="199"/>
        <end position="213"/>
    </location>
</feature>
<comment type="caution">
    <text evidence="3">The sequence shown here is derived from an EMBL/GenBank/DDBJ whole genome shotgun (WGS) entry which is preliminary data.</text>
</comment>
<evidence type="ECO:0000313" key="4">
    <source>
        <dbReference type="Proteomes" id="UP001151760"/>
    </source>
</evidence>
<dbReference type="InterPro" id="IPR053134">
    <property type="entry name" value="RNA-dir_DNA_polymerase"/>
</dbReference>
<dbReference type="SUPFAM" id="SSF56672">
    <property type="entry name" value="DNA/RNA polymerases"/>
    <property type="match status" value="1"/>
</dbReference>
<dbReference type="CDD" id="cd01647">
    <property type="entry name" value="RT_LTR"/>
    <property type="match status" value="1"/>
</dbReference>
<gene>
    <name evidence="3" type="ORF">Tco_0821472</name>
</gene>
<dbReference type="GO" id="GO:0003964">
    <property type="term" value="F:RNA-directed DNA polymerase activity"/>
    <property type="evidence" value="ECO:0007669"/>
    <property type="project" value="UniProtKB-KW"/>
</dbReference>
<sequence length="844" mass="94447">MPNTRSGASMTHEEIEDLVSCRVAEEMEAREAVMNLEPMNESGDEQEGENGGNRNEGNGGNGNGGNGGNGNGENGNGNGENGNKNRNHGMNYGGTEGVDSALTWWNSHKIKIGVDVAHAMKCAGLIKLMTEVYCPRNEIQKIETELWNLIVKGNDLTDYTQDNIQGNVIAANPARLQDTICIANQLMDKKLQGYAARSAENKRRMESNPRDNHGQQSPFKRQNVSGQNVARAYTVGNNERRGYARPHPLYNKCRYHHVGPCTMKRNNCKRVGHQTKDCISAAVVPNTQRAPPGNQQAGNKTRNKTGNNEATTRAYATGGGGANPDSNVVTGTFLLNNYYASMFFDSGTDRSFVSLTFSALLDVSPFTLDTSYAVELADGRISETNIILRACTLGLLCHSFDINLMPVELGNFDVLIGIDWMEKNHAVIVCDKKVVRIPYGDEVLIIQSDDIDGRIMSKKEEDKSEEKRLEDVPIMRNFPKVFREKLPVLPPTRQVKFEIDLVPSATPIARALYQLAPSKMQELSAQLQESDKGFIRPSSSPWGAPVLVREEDIPKTAFRTRYGHYEFQVMPFGLTNAPASRKEHEEHLKLILRLLKNEELYAMFSKCEFWLSKVQFLGHVIDSEGVHVDPAKIESIKDWASPKTPTEIHQFLEKEETAFQMLKQKLCSAPILALPEVSENFMVYCDASHKGLGAVLMQIEKMWRHYLYATKCVVFTDHKSLEHILDQDRNHKRLDSSSCQGYNALVDEADIRPYIMIEQWLSWVPSGRTLPLAQQRLKGTPKMVKMPDTTNNVKVTSLNCKCRTQNFKTTAMTVKFKAGSKSGSSSSHVSYIRHELEFTIPPSY</sequence>
<dbReference type="Pfam" id="PF17919">
    <property type="entry name" value="RT_RNaseH_2"/>
    <property type="match status" value="1"/>
</dbReference>
<keyword evidence="3" id="KW-0548">Nucleotidyltransferase</keyword>
<keyword evidence="3" id="KW-0695">RNA-directed DNA polymerase</keyword>
<dbReference type="PANTHER" id="PTHR24559">
    <property type="entry name" value="TRANSPOSON TY3-I GAG-POL POLYPROTEIN"/>
    <property type="match status" value="1"/>
</dbReference>
<name>A0ABQ5AGP4_9ASTR</name>
<proteinExistence type="predicted"/>
<feature type="domain" description="Reverse transcriptase/retrotransposon-derived protein RNase H-like" evidence="2">
    <location>
        <begin position="653"/>
        <end position="709"/>
    </location>
</feature>
<dbReference type="InterPro" id="IPR021109">
    <property type="entry name" value="Peptidase_aspartic_dom_sf"/>
</dbReference>
<dbReference type="InterPro" id="IPR043128">
    <property type="entry name" value="Rev_trsase/Diguanyl_cyclase"/>
</dbReference>
<accession>A0ABQ5AGP4</accession>